<name>A0A8R1XQN1_ONCVO</name>
<dbReference type="EMBL" id="CMVM020000070">
    <property type="status" value="NOT_ANNOTATED_CDS"/>
    <property type="molecule type" value="Genomic_DNA"/>
</dbReference>
<protein>
    <submittedName>
        <fullName evidence="2">Uncharacterized protein</fullName>
    </submittedName>
</protein>
<reference evidence="3" key="1">
    <citation type="submission" date="2013-10" db="EMBL/GenBank/DDBJ databases">
        <title>Genome sequencing of Onchocerca volvulus.</title>
        <authorList>
            <person name="Cotton J."/>
            <person name="Tsai J."/>
            <person name="Stanley E."/>
            <person name="Tracey A."/>
            <person name="Holroyd N."/>
            <person name="Lustigman S."/>
            <person name="Berriman M."/>
        </authorList>
    </citation>
    <scope>NUCLEOTIDE SEQUENCE</scope>
</reference>
<evidence type="ECO:0000313" key="2">
    <source>
        <dbReference type="EnsemblMetazoa" id="OVOC2104.1"/>
    </source>
</evidence>
<dbReference type="Proteomes" id="UP000024404">
    <property type="component" value="Unassembled WGS sequence"/>
</dbReference>
<feature type="compositionally biased region" description="Low complexity" evidence="1">
    <location>
        <begin position="186"/>
        <end position="197"/>
    </location>
</feature>
<dbReference type="AlphaFoldDB" id="A0A8R1XQN1"/>
<keyword evidence="3" id="KW-1185">Reference proteome</keyword>
<sequence length="213" mass="23186">MYRCCSSKFGFQIILYFAFIMKNTIAVGGILGLKALTGDVPYIGSGNPWITYPRIAHGGAGLYSPHSLWGYDRNIFDGYYNSDHFDLYGNIFGGYGNLCSTPGRYGNICGGYGRYGNAGGIFGGHSKADRRYGYVGGTFGGYGNVGAVIGRNDNTGIYPLDQQYLYPRSLSVPSNFLTDPTKLLNSLTTTTKSPNPKSGRHYKGTGNPWLIQQ</sequence>
<accession>A0A8R1XQN1</accession>
<feature type="region of interest" description="Disordered" evidence="1">
    <location>
        <begin position="186"/>
        <end position="213"/>
    </location>
</feature>
<dbReference type="EnsemblMetazoa" id="OVOC2104.1">
    <property type="protein sequence ID" value="OVOC2104.1"/>
    <property type="gene ID" value="WBGene00238913"/>
</dbReference>
<evidence type="ECO:0000256" key="1">
    <source>
        <dbReference type="SAM" id="MobiDB-lite"/>
    </source>
</evidence>
<evidence type="ECO:0000313" key="3">
    <source>
        <dbReference type="Proteomes" id="UP000024404"/>
    </source>
</evidence>
<organism evidence="2 3">
    <name type="scientific">Onchocerca volvulus</name>
    <dbReference type="NCBI Taxonomy" id="6282"/>
    <lineage>
        <taxon>Eukaryota</taxon>
        <taxon>Metazoa</taxon>
        <taxon>Ecdysozoa</taxon>
        <taxon>Nematoda</taxon>
        <taxon>Chromadorea</taxon>
        <taxon>Rhabditida</taxon>
        <taxon>Spirurina</taxon>
        <taxon>Spiruromorpha</taxon>
        <taxon>Filarioidea</taxon>
        <taxon>Onchocercidae</taxon>
        <taxon>Onchocerca</taxon>
    </lineage>
</organism>
<reference evidence="2" key="2">
    <citation type="submission" date="2022-06" db="UniProtKB">
        <authorList>
            <consortium name="EnsemblMetazoa"/>
        </authorList>
    </citation>
    <scope>IDENTIFICATION</scope>
</reference>
<proteinExistence type="predicted"/>